<dbReference type="EMBL" id="SPUK01000007">
    <property type="protein sequence ID" value="TQV95769.1"/>
    <property type="molecule type" value="Genomic_DNA"/>
</dbReference>
<feature type="compositionally biased region" description="Basic residues" evidence="1">
    <location>
        <begin position="896"/>
        <end position="906"/>
    </location>
</feature>
<feature type="compositionally biased region" description="Polar residues" evidence="1">
    <location>
        <begin position="844"/>
        <end position="858"/>
    </location>
</feature>
<sequence>MHLFYVLMPRFSGAFSRRKSVADNLENVDLNAPAQPSFKVLERNTHTATRSFDGGVKMAMPKPQTQQQSLRPVHDPHEDNMFADFKTSRGSGLSNTTQATSTDTSSRHSNASTAPSSADMHANTSPVETRQASKAPTPPEHDGPARGPSTKSIGASLFKAPRTWSFGGQKKHSIPPPRDEPAVPDLPPMLTIQTGSASVPTEPARPPSSPDTPEKKALDLGGDFGAMFSSRPLDTVRETPSNPRSLTGARHNTLPTSMSEPLARSDSTVTPTYPEYKKSTPSPVLDEDAKLLRDSFTAMKFLENRESGNASGNGMSVTESFYTRQTPREDPIARKPVTIAESFTKDKEDNLFEGRTYSFARNNHRYISQRSTHPPRNKVMTPAEFEQYRQDKEKQGMTAKTTGPAPGTGRATTTASTSKQDDDDEDEINYDDDEDEAEKSRQQVKQRRKQEAHMAVYRQQMMKVTGEHAAPPITPARPSLPTTFSAPQLSTTKTPAIPISGASDEDEDDEVPLAILQAHGFPAKNRPPTMLNVPGSSPNLHTSYQPPIARPQSVMGDASTSSANRRSSTLPAFARNLPQDPFVGASIHKPTVRETLSFHEGSRHNQGSLHPGGLVGVIANEERSRAMRRGSPNMDAGRPLPSNMYQQAGPGGYDPVTGIPHQMMYSQGGMNGMGGGQIMPGMSSGDQAQQQMTQQMQQFMQMQMQFMQMMAMNQNQQNPAGMSQMPQMPGMPQMPYMPNNPYPMQQQHGGYGATQSAGNLSSRQSVMGAEPMMDRFDPNMRTMSMVQPPSQFMGNHPGYAGSTHGSISGGMGYAPSIAPSERSNIGLPGRYRPVSQLAVPPQKPSQNSLAAGHLSTSLPAGLAISDGHRGNSSLNMSRRLSDGSDDDDESGWAAMKAKRDKKRTLWHRKEPLSGDLTNEQLAGI</sequence>
<name>A0A545V226_9HYPO</name>
<feature type="compositionally biased region" description="Acidic residues" evidence="1">
    <location>
        <begin position="421"/>
        <end position="437"/>
    </location>
</feature>
<dbReference type="AlphaFoldDB" id="A0A545V226"/>
<protein>
    <submittedName>
        <fullName evidence="2">Uncharacterized protein</fullName>
    </submittedName>
</protein>
<evidence type="ECO:0000313" key="2">
    <source>
        <dbReference type="EMBL" id="TQV95769.1"/>
    </source>
</evidence>
<feature type="compositionally biased region" description="Basic and acidic residues" evidence="1">
    <location>
        <begin position="386"/>
        <end position="395"/>
    </location>
</feature>
<organism evidence="2 3">
    <name type="scientific">Cordyceps javanica</name>
    <dbReference type="NCBI Taxonomy" id="43265"/>
    <lineage>
        <taxon>Eukaryota</taxon>
        <taxon>Fungi</taxon>
        <taxon>Dikarya</taxon>
        <taxon>Ascomycota</taxon>
        <taxon>Pezizomycotina</taxon>
        <taxon>Sordariomycetes</taxon>
        <taxon>Hypocreomycetidae</taxon>
        <taxon>Hypocreales</taxon>
        <taxon>Cordycipitaceae</taxon>
        <taxon>Cordyceps</taxon>
    </lineage>
</organism>
<evidence type="ECO:0000256" key="1">
    <source>
        <dbReference type="SAM" id="MobiDB-lite"/>
    </source>
</evidence>
<feature type="region of interest" description="Disordered" evidence="1">
    <location>
        <begin position="362"/>
        <end position="454"/>
    </location>
</feature>
<dbReference type="PANTHER" id="PTHR42068">
    <property type="entry name" value="YALI0B18964P"/>
    <property type="match status" value="1"/>
</dbReference>
<feature type="compositionally biased region" description="Polar residues" evidence="1">
    <location>
        <begin position="88"/>
        <end position="134"/>
    </location>
</feature>
<feature type="compositionally biased region" description="Polar residues" evidence="1">
    <location>
        <begin position="253"/>
        <end position="271"/>
    </location>
</feature>
<proteinExistence type="predicted"/>
<keyword evidence="3" id="KW-1185">Reference proteome</keyword>
<accession>A0A545V226</accession>
<feature type="compositionally biased region" description="Polar residues" evidence="1">
    <location>
        <begin position="362"/>
        <end position="374"/>
    </location>
</feature>
<feature type="region of interest" description="Disordered" evidence="1">
    <location>
        <begin position="49"/>
        <end position="285"/>
    </location>
</feature>
<dbReference type="Proteomes" id="UP000315783">
    <property type="component" value="Unassembled WGS sequence"/>
</dbReference>
<comment type="caution">
    <text evidence="2">The sequence shown here is derived from an EMBL/GenBank/DDBJ whole genome shotgun (WGS) entry which is preliminary data.</text>
</comment>
<feature type="compositionally biased region" description="Low complexity" evidence="1">
    <location>
        <begin position="398"/>
        <end position="418"/>
    </location>
</feature>
<feature type="region of interest" description="Disordered" evidence="1">
    <location>
        <begin position="825"/>
        <end position="924"/>
    </location>
</feature>
<dbReference type="STRING" id="43265.A0A545V226"/>
<dbReference type="PANTHER" id="PTHR42068:SF1">
    <property type="entry name" value="YALI0B18964P"/>
    <property type="match status" value="1"/>
</dbReference>
<feature type="compositionally biased region" description="Polar residues" evidence="1">
    <location>
        <begin position="915"/>
        <end position="924"/>
    </location>
</feature>
<gene>
    <name evidence="2" type="ORF">IF1G_05598</name>
</gene>
<reference evidence="2 3" key="1">
    <citation type="journal article" date="2019" name="Appl. Microbiol. Biotechnol.">
        <title>Genome sequence of Isaria javanica and comparative genome analysis insights into family S53 peptidase evolution in fungal entomopathogens.</title>
        <authorList>
            <person name="Lin R."/>
            <person name="Zhang X."/>
            <person name="Xin B."/>
            <person name="Zou M."/>
            <person name="Gao Y."/>
            <person name="Qin F."/>
            <person name="Hu Q."/>
            <person name="Xie B."/>
            <person name="Cheng X."/>
        </authorList>
    </citation>
    <scope>NUCLEOTIDE SEQUENCE [LARGE SCALE GENOMIC DNA]</scope>
    <source>
        <strain evidence="2 3">IJ1G</strain>
    </source>
</reference>
<evidence type="ECO:0000313" key="3">
    <source>
        <dbReference type="Proteomes" id="UP000315783"/>
    </source>
</evidence>